<feature type="compositionally biased region" description="Polar residues" evidence="1">
    <location>
        <begin position="220"/>
        <end position="230"/>
    </location>
</feature>
<dbReference type="EMBL" id="FQNF01000056">
    <property type="protein sequence ID" value="SGZ40593.1"/>
    <property type="molecule type" value="Genomic_DNA"/>
</dbReference>
<protein>
    <submittedName>
        <fullName evidence="2">Uncharacterized protein</fullName>
    </submittedName>
</protein>
<keyword evidence="3" id="KW-1185">Reference proteome</keyword>
<accession>A0A1L0CQ45</accession>
<dbReference type="OrthoDB" id="3972601at2759"/>
<dbReference type="AlphaFoldDB" id="A0A1L0CQ45"/>
<sequence>MEQPTLRLPNGSVITHFQITNNISFPVNYTIDNMTSKLIQTDASKRIQDNLTRFMINYSNMNNIDMNGLFNFNGIMIPPIVIYTFFTRENDFNKINWQPILERINTNNSNYAALLQRVEHIWNAFIKPFSYWIHNDPVAMDQYRNSKIEIEKAVLEQKDKLSMKLQISLREKYGVNLPLPNHLQAKLNQQMNDMQNNQQQFVGRNNFNGNNNTMMGTSLQTPIPTGNGMTPVNGDKPPPKKRGRKSKKEKEAMLLAQQQQALLNGTPLPESLQPENGPKKKKKPTKKEIEKQKKLVELEIKTQTEFLVRDLAEKKKAIPKVMKPKLIRNYKPLEINMDSTKFNPVNLKELQIVKQLEHLRPRFIPDVSQPLEQSTHTLNSLLMISLNTTPYDTNIVYGFIEDLVKLADSLIVEILEASINKTANSHEISVSISEQEESTKIENTKNDQHLKITVDALTGSQVKTEYDTNVKFEDSKIGPFKKEKQIKNEETLNSIKSSFELINEYKNSFSNHDNLIVKSLQDAFVKNFHDLNKPIITENYLFNVCEDNEYQKIMKLLTIMTIFRNLSIDKANFLALNYSYSSTNNSKIKTNISSFPKLYKLFNTFVSSCFEIILKHTNSLIYAQYMKTWLILTDNIGEVLKLSPNDDYNFDFFNEMLVNLKFFITMRKYPLFEKTTFINKNHVSVGGYVSDILLKMYYTSEQNKRFMESLLIKDAGLTNSTMKLLMLDVLNYELIEWPKLSYQDFDFLLPHIIQSLNLVKLIIENKVNEIEKFAEKEDDMEMKKTAFYEDFVLWVNDYGFMNKIALLFQFSYKFFRDLPNKIKDLNRQQIKIVEEEFLKNYQSFLESILTTFNLVYSTLRSYPSKNTQQSMLTFDCNFIRKNIILEMLLSSKFKPLQPKLMILLDNQHKLQHLKV</sequence>
<proteinExistence type="predicted"/>
<name>A0A1L0CQ45_9ASCO</name>
<feature type="region of interest" description="Disordered" evidence="1">
    <location>
        <begin position="220"/>
        <end position="289"/>
    </location>
</feature>
<reference evidence="3" key="1">
    <citation type="submission" date="2016-11" db="EMBL/GenBank/DDBJ databases">
        <authorList>
            <person name="Guldener U."/>
        </authorList>
    </citation>
    <scope>NUCLEOTIDE SEQUENCE [LARGE SCALE GENOMIC DNA]</scope>
</reference>
<evidence type="ECO:0000256" key="1">
    <source>
        <dbReference type="SAM" id="MobiDB-lite"/>
    </source>
</evidence>
<dbReference type="VEuPathDB" id="FungiDB:HGUI_02793"/>
<feature type="compositionally biased region" description="Low complexity" evidence="1">
    <location>
        <begin position="254"/>
        <end position="263"/>
    </location>
</feature>
<gene>
    <name evidence="2" type="ORF">HGUI_02793</name>
</gene>
<evidence type="ECO:0000313" key="3">
    <source>
        <dbReference type="Proteomes" id="UP000183365"/>
    </source>
</evidence>
<organism evidence="2 3">
    <name type="scientific">Hanseniaspora guilliermondii</name>
    <dbReference type="NCBI Taxonomy" id="56406"/>
    <lineage>
        <taxon>Eukaryota</taxon>
        <taxon>Fungi</taxon>
        <taxon>Dikarya</taxon>
        <taxon>Ascomycota</taxon>
        <taxon>Saccharomycotina</taxon>
        <taxon>Saccharomycetes</taxon>
        <taxon>Saccharomycodales</taxon>
        <taxon>Saccharomycodaceae</taxon>
        <taxon>Hanseniaspora</taxon>
    </lineage>
</organism>
<evidence type="ECO:0000313" key="2">
    <source>
        <dbReference type="EMBL" id="SGZ40593.1"/>
    </source>
</evidence>
<dbReference type="Proteomes" id="UP000183365">
    <property type="component" value="Unassembled WGS sequence"/>
</dbReference>